<name>A0AB33TG99_9MYCO</name>
<dbReference type="RefSeq" id="WP_052536701.1">
    <property type="nucleotide sequence ID" value="NZ_CP014961.1"/>
</dbReference>
<dbReference type="Proteomes" id="UP000038487">
    <property type="component" value="Unassembled WGS sequence"/>
</dbReference>
<evidence type="ECO:0000256" key="1">
    <source>
        <dbReference type="SAM" id="MobiDB-lite"/>
    </source>
</evidence>
<proteinExistence type="predicted"/>
<gene>
    <name evidence="2" type="ORF">ERS075527_05123</name>
</gene>
<accession>A0AB33TG99</accession>
<sequence>MAVQKRDAVADTVAALETKRELLASLGEDTSAIDAKLAEWRADIDPVEPAPPVENKVAPAAPEKATPPASDNAAAKPGKAAPAKATATKTEPAPAQVKTEETKAADGGPGNDN</sequence>
<dbReference type="AlphaFoldDB" id="A0AB33TG99"/>
<protein>
    <submittedName>
        <fullName evidence="2">Uncharacterized protein</fullName>
    </submittedName>
</protein>
<reference evidence="2 3" key="1">
    <citation type="submission" date="2015-03" db="EMBL/GenBank/DDBJ databases">
        <authorList>
            <consortium name="Pathogen Informatics"/>
            <person name="Murphy D."/>
        </authorList>
    </citation>
    <scope>NUCLEOTIDE SEQUENCE [LARGE SCALE GENOMIC DNA]</scope>
    <source>
        <strain evidence="2 3">PAP036</strain>
    </source>
</reference>
<feature type="compositionally biased region" description="Low complexity" evidence="1">
    <location>
        <begin position="58"/>
        <end position="95"/>
    </location>
</feature>
<comment type="caution">
    <text evidence="2">The sequence shown here is derived from an EMBL/GenBank/DDBJ whole genome shotgun (WGS) entry which is preliminary data.</text>
</comment>
<organism evidence="2 3">
    <name type="scientific">Mycobacteroides abscessus</name>
    <dbReference type="NCBI Taxonomy" id="36809"/>
    <lineage>
        <taxon>Bacteria</taxon>
        <taxon>Bacillati</taxon>
        <taxon>Actinomycetota</taxon>
        <taxon>Actinomycetes</taxon>
        <taxon>Mycobacteriales</taxon>
        <taxon>Mycobacteriaceae</taxon>
        <taxon>Mycobacteroides</taxon>
    </lineage>
</organism>
<evidence type="ECO:0000313" key="2">
    <source>
        <dbReference type="EMBL" id="CPT67249.1"/>
    </source>
</evidence>
<dbReference type="EMBL" id="CSUW01000016">
    <property type="protein sequence ID" value="CPT67249.1"/>
    <property type="molecule type" value="Genomic_DNA"/>
</dbReference>
<feature type="region of interest" description="Disordered" evidence="1">
    <location>
        <begin position="44"/>
        <end position="113"/>
    </location>
</feature>
<evidence type="ECO:0000313" key="3">
    <source>
        <dbReference type="Proteomes" id="UP000038487"/>
    </source>
</evidence>